<dbReference type="GO" id="GO:0005829">
    <property type="term" value="C:cytosol"/>
    <property type="evidence" value="ECO:0007669"/>
    <property type="project" value="TreeGrafter"/>
</dbReference>
<dbReference type="GO" id="GO:0016504">
    <property type="term" value="F:peptidase activator activity"/>
    <property type="evidence" value="ECO:0007669"/>
    <property type="project" value="InterPro"/>
</dbReference>
<dbReference type="PANTHER" id="PTHR32170:SF3">
    <property type="entry name" value="PROTEASOME ACTIVATOR COMPLEX SUBUNIT 4"/>
    <property type="match status" value="1"/>
</dbReference>
<dbReference type="Gene3D" id="1.25.10.10">
    <property type="entry name" value="Leucine-rich Repeat Variant"/>
    <property type="match status" value="1"/>
</dbReference>
<sequence>CELENIVPSENLTISRMYVAMTYLRAPFLESLNEQLQQVCTSSKWHTRRVAMKFVQHTIFCNLFNARLYQKQLHELVFKCLFDEQFEVRTVASVTLSGFYQCGYIQVNEEDFVNIQDFIF</sequence>
<dbReference type="SUPFAM" id="SSF48371">
    <property type="entry name" value="ARM repeat"/>
    <property type="match status" value="1"/>
</dbReference>
<evidence type="ECO:0000313" key="1">
    <source>
        <dbReference type="EMBL" id="CAF4519416.1"/>
    </source>
</evidence>
<dbReference type="GO" id="GO:0070628">
    <property type="term" value="F:proteasome binding"/>
    <property type="evidence" value="ECO:0007669"/>
    <property type="project" value="InterPro"/>
</dbReference>
<name>A0A820WJN9_9BILA</name>
<dbReference type="PANTHER" id="PTHR32170">
    <property type="entry name" value="PROTEASOME ACTIVATOR COMPLEX SUBUNIT 4"/>
    <property type="match status" value="1"/>
</dbReference>
<dbReference type="EMBL" id="CAJOBQ010001835">
    <property type="protein sequence ID" value="CAF4519416.1"/>
    <property type="molecule type" value="Genomic_DNA"/>
</dbReference>
<dbReference type="GO" id="GO:0010499">
    <property type="term" value="P:proteasomal ubiquitin-independent protein catabolic process"/>
    <property type="evidence" value="ECO:0007669"/>
    <property type="project" value="TreeGrafter"/>
</dbReference>
<organism evidence="1 2">
    <name type="scientific">Rotaria socialis</name>
    <dbReference type="NCBI Taxonomy" id="392032"/>
    <lineage>
        <taxon>Eukaryota</taxon>
        <taxon>Metazoa</taxon>
        <taxon>Spiralia</taxon>
        <taxon>Gnathifera</taxon>
        <taxon>Rotifera</taxon>
        <taxon>Eurotatoria</taxon>
        <taxon>Bdelloidea</taxon>
        <taxon>Philodinida</taxon>
        <taxon>Philodinidae</taxon>
        <taxon>Rotaria</taxon>
    </lineage>
</organism>
<dbReference type="InterPro" id="IPR016024">
    <property type="entry name" value="ARM-type_fold"/>
</dbReference>
<reference evidence="1" key="1">
    <citation type="submission" date="2021-02" db="EMBL/GenBank/DDBJ databases">
        <authorList>
            <person name="Nowell W R."/>
        </authorList>
    </citation>
    <scope>NUCLEOTIDE SEQUENCE</scope>
</reference>
<dbReference type="InterPro" id="IPR035309">
    <property type="entry name" value="PSME4"/>
</dbReference>
<feature type="non-terminal residue" evidence="1">
    <location>
        <position position="1"/>
    </location>
</feature>
<dbReference type="GO" id="GO:0005634">
    <property type="term" value="C:nucleus"/>
    <property type="evidence" value="ECO:0007669"/>
    <property type="project" value="TreeGrafter"/>
</dbReference>
<protein>
    <submittedName>
        <fullName evidence="1">Uncharacterized protein</fullName>
    </submittedName>
</protein>
<gene>
    <name evidence="1" type="ORF">TSG867_LOCUS22465</name>
</gene>
<proteinExistence type="predicted"/>
<dbReference type="Proteomes" id="UP000663862">
    <property type="component" value="Unassembled WGS sequence"/>
</dbReference>
<dbReference type="AlphaFoldDB" id="A0A820WJN9"/>
<evidence type="ECO:0000313" key="2">
    <source>
        <dbReference type="Proteomes" id="UP000663862"/>
    </source>
</evidence>
<dbReference type="InterPro" id="IPR011989">
    <property type="entry name" value="ARM-like"/>
</dbReference>
<comment type="caution">
    <text evidence="1">The sequence shown here is derived from an EMBL/GenBank/DDBJ whole genome shotgun (WGS) entry which is preliminary data.</text>
</comment>
<accession>A0A820WJN9</accession>